<protein>
    <submittedName>
        <fullName evidence="4">ATP-binding protein</fullName>
    </submittedName>
</protein>
<evidence type="ECO:0000256" key="1">
    <source>
        <dbReference type="ARBA" id="ARBA00022527"/>
    </source>
</evidence>
<organism evidence="4 5">
    <name type="scientific">Streptomyces decoyicus</name>
    <dbReference type="NCBI Taxonomy" id="249567"/>
    <lineage>
        <taxon>Bacteria</taxon>
        <taxon>Bacillati</taxon>
        <taxon>Actinomycetota</taxon>
        <taxon>Actinomycetes</taxon>
        <taxon>Kitasatosporales</taxon>
        <taxon>Streptomycetaceae</taxon>
        <taxon>Streptomyces</taxon>
    </lineage>
</organism>
<name>A0ABZ1FDG4_9ACTN</name>
<evidence type="ECO:0000313" key="5">
    <source>
        <dbReference type="Proteomes" id="UP001344251"/>
    </source>
</evidence>
<dbReference type="InterPro" id="IPR003594">
    <property type="entry name" value="HATPase_dom"/>
</dbReference>
<feature type="domain" description="Histidine kinase/HSP90-like ATPase" evidence="3">
    <location>
        <begin position="38"/>
        <end position="162"/>
    </location>
</feature>
<dbReference type="Gene3D" id="3.30.565.10">
    <property type="entry name" value="Histidine kinase-like ATPase, C-terminal domain"/>
    <property type="match status" value="1"/>
</dbReference>
<dbReference type="RefSeq" id="WP_326617211.1">
    <property type="nucleotide sequence ID" value="NZ_CP109106.1"/>
</dbReference>
<dbReference type="SUPFAM" id="SSF55874">
    <property type="entry name" value="ATPase domain of HSP90 chaperone/DNA topoisomerase II/histidine kinase"/>
    <property type="match status" value="1"/>
</dbReference>
<keyword evidence="1" id="KW-0418">Kinase</keyword>
<feature type="compositionally biased region" description="Basic and acidic residues" evidence="2">
    <location>
        <begin position="7"/>
        <end position="20"/>
    </location>
</feature>
<keyword evidence="4" id="KW-0067">ATP-binding</keyword>
<dbReference type="Pfam" id="PF13581">
    <property type="entry name" value="HATPase_c_2"/>
    <property type="match status" value="1"/>
</dbReference>
<evidence type="ECO:0000313" key="4">
    <source>
        <dbReference type="EMBL" id="WSB67853.1"/>
    </source>
</evidence>
<dbReference type="InterPro" id="IPR050267">
    <property type="entry name" value="Anti-sigma-factor_SerPK"/>
</dbReference>
<accession>A0ABZ1FDG4</accession>
<keyword evidence="1" id="KW-0808">Transferase</keyword>
<evidence type="ECO:0000259" key="3">
    <source>
        <dbReference type="Pfam" id="PF13581"/>
    </source>
</evidence>
<dbReference type="InterPro" id="IPR036890">
    <property type="entry name" value="HATPase_C_sf"/>
</dbReference>
<dbReference type="Proteomes" id="UP001344251">
    <property type="component" value="Chromosome"/>
</dbReference>
<keyword evidence="5" id="KW-1185">Reference proteome</keyword>
<feature type="region of interest" description="Disordered" evidence="2">
    <location>
        <begin position="1"/>
        <end position="20"/>
    </location>
</feature>
<dbReference type="EMBL" id="CP109106">
    <property type="protein sequence ID" value="WSB67853.1"/>
    <property type="molecule type" value="Genomic_DNA"/>
</dbReference>
<keyword evidence="4" id="KW-0547">Nucleotide-binding</keyword>
<dbReference type="GO" id="GO:0005524">
    <property type="term" value="F:ATP binding"/>
    <property type="evidence" value="ECO:0007669"/>
    <property type="project" value="UniProtKB-KW"/>
</dbReference>
<keyword evidence="1" id="KW-0723">Serine/threonine-protein kinase</keyword>
<sequence>MTTHPAETVHDALREEPHEDSWWMPAPDGFAACALSGSARTVPEARRFTRATLAGWQLCADVADDVALVVSELVSNALRYGTAPGEDEAREAPAPFCNAWLALTRQNAAVLCAVSDAGTGAPVVRPPDALSESGRGLHIVDQLSDSWGWTPPDRTGKTVWATVSMRG</sequence>
<proteinExistence type="predicted"/>
<dbReference type="PANTHER" id="PTHR35526">
    <property type="entry name" value="ANTI-SIGMA-F FACTOR RSBW-RELATED"/>
    <property type="match status" value="1"/>
</dbReference>
<dbReference type="CDD" id="cd16936">
    <property type="entry name" value="HATPase_RsbW-like"/>
    <property type="match status" value="1"/>
</dbReference>
<reference evidence="4 5" key="1">
    <citation type="submission" date="2022-10" db="EMBL/GenBank/DDBJ databases">
        <title>The complete genomes of actinobacterial strains from the NBC collection.</title>
        <authorList>
            <person name="Joergensen T.S."/>
            <person name="Alvarez Arevalo M."/>
            <person name="Sterndorff E.B."/>
            <person name="Faurdal D."/>
            <person name="Vuksanovic O."/>
            <person name="Mourched A.-S."/>
            <person name="Charusanti P."/>
            <person name="Shaw S."/>
            <person name="Blin K."/>
            <person name="Weber T."/>
        </authorList>
    </citation>
    <scope>NUCLEOTIDE SEQUENCE [LARGE SCALE GENOMIC DNA]</scope>
    <source>
        <strain evidence="4 5">NBC 01774</strain>
    </source>
</reference>
<gene>
    <name evidence="4" type="ORF">OG863_07705</name>
</gene>
<dbReference type="PANTHER" id="PTHR35526:SF3">
    <property type="entry name" value="ANTI-SIGMA-F FACTOR RSBW"/>
    <property type="match status" value="1"/>
</dbReference>
<evidence type="ECO:0000256" key="2">
    <source>
        <dbReference type="SAM" id="MobiDB-lite"/>
    </source>
</evidence>